<dbReference type="InterPro" id="IPR041522">
    <property type="entry name" value="CdaR_GGDEF"/>
</dbReference>
<feature type="domain" description="PucR C-terminal helix-turn-helix" evidence="2">
    <location>
        <begin position="496"/>
        <end position="553"/>
    </location>
</feature>
<dbReference type="EMBL" id="JAMTCK010000004">
    <property type="protein sequence ID" value="MCP2165003.1"/>
    <property type="molecule type" value="Genomic_DNA"/>
</dbReference>
<dbReference type="Gene3D" id="1.10.10.2840">
    <property type="entry name" value="PucR C-terminal helix-turn-helix domain"/>
    <property type="match status" value="1"/>
</dbReference>
<evidence type="ECO:0000313" key="5">
    <source>
        <dbReference type="Proteomes" id="UP001206128"/>
    </source>
</evidence>
<accession>A0AAE3GBY9</accession>
<sequence length="555" mass="58921">MDGAVAASASAPPQRARASLRQVLITLGDPLIEPLVAPRGLGVEARDVVISDPDDDLDARPGDLVLVIGARGRAAVSAVRAAGRAGAAAVLVKVDSAEQATVLRQAAVDTGVALLGVPPEARWERLATLARGVLASAEASPGEGLGDLFSLAQTIAALTGGTVSIEDTANRVLAYSRSSDEVDELRRLSILGRQGPEPYLALLREWGVYERLRASEEVVRIAERPELGIRGRLAVGMHVGDQLLGTIWVQEGREPLSEAAERALLGAARVTALHLIRQRNEPTAGLRFRENLLAALLDGRTDAESVAEQIGADATRPAAVAVFTLRTSGRAGIGRAELELKRAEMTNLISVHAAAYRRSALVTPVGTRTYVLLPDLPELPEPPTGAPAADCPVPPAVLGMTREVVATARRHLGMTVQAAVGSPVPTLDEVPRSRQEADRVLAAMARDVAGDVATLGQVRSQVLLSETLALLAANPEVRDPRLGVLLAHDAEHDSSLAESLLAYLDAFGDVRTAAHRLHVHPNTLRYRVRRAVEVTGLDLDDPRQRLFAQLQLRLS</sequence>
<evidence type="ECO:0000313" key="4">
    <source>
        <dbReference type="EMBL" id="MCP2165003.1"/>
    </source>
</evidence>
<dbReference type="Pfam" id="PF13556">
    <property type="entry name" value="HTH_30"/>
    <property type="match status" value="1"/>
</dbReference>
<dbReference type="PANTHER" id="PTHR33744">
    <property type="entry name" value="CARBOHYDRATE DIACID REGULATOR"/>
    <property type="match status" value="1"/>
</dbReference>
<evidence type="ECO:0000256" key="1">
    <source>
        <dbReference type="ARBA" id="ARBA00006754"/>
    </source>
</evidence>
<keyword evidence="4" id="KW-0238">DNA-binding</keyword>
<dbReference type="InterPro" id="IPR042070">
    <property type="entry name" value="PucR_C-HTH_sf"/>
</dbReference>
<dbReference type="InterPro" id="IPR025736">
    <property type="entry name" value="PucR_C-HTH_dom"/>
</dbReference>
<dbReference type="GO" id="GO:0003677">
    <property type="term" value="F:DNA binding"/>
    <property type="evidence" value="ECO:0007669"/>
    <property type="project" value="UniProtKB-KW"/>
</dbReference>
<name>A0AAE3GBY9_9PSEU</name>
<feature type="domain" description="CdaR GGDEF-like" evidence="3">
    <location>
        <begin position="302"/>
        <end position="442"/>
    </location>
</feature>
<comment type="caution">
    <text evidence="4">The sequence shown here is derived from an EMBL/GenBank/DDBJ whole genome shotgun (WGS) entry which is preliminary data.</text>
</comment>
<comment type="similarity">
    <text evidence="1">Belongs to the CdaR family.</text>
</comment>
<dbReference type="Pfam" id="PF17853">
    <property type="entry name" value="GGDEF_2"/>
    <property type="match status" value="1"/>
</dbReference>
<keyword evidence="5" id="KW-1185">Reference proteome</keyword>
<dbReference type="Proteomes" id="UP001206128">
    <property type="component" value="Unassembled WGS sequence"/>
</dbReference>
<protein>
    <submittedName>
        <fullName evidence="4">DNA-binding transcriptional regulator, PucR family</fullName>
    </submittedName>
</protein>
<dbReference type="PANTHER" id="PTHR33744:SF17">
    <property type="entry name" value="CONSERVED PROTEIN"/>
    <property type="match status" value="1"/>
</dbReference>
<proteinExistence type="inferred from homology"/>
<dbReference type="RefSeq" id="WP_253769403.1">
    <property type="nucleotide sequence ID" value="NZ_JAMTCK010000004.1"/>
</dbReference>
<dbReference type="InterPro" id="IPR051448">
    <property type="entry name" value="CdaR-like_regulators"/>
</dbReference>
<dbReference type="AlphaFoldDB" id="A0AAE3GBY9"/>
<evidence type="ECO:0000259" key="3">
    <source>
        <dbReference type="Pfam" id="PF17853"/>
    </source>
</evidence>
<organism evidence="4 5">
    <name type="scientific">Goodfellowiella coeruleoviolacea</name>
    <dbReference type="NCBI Taxonomy" id="334858"/>
    <lineage>
        <taxon>Bacteria</taxon>
        <taxon>Bacillati</taxon>
        <taxon>Actinomycetota</taxon>
        <taxon>Actinomycetes</taxon>
        <taxon>Pseudonocardiales</taxon>
        <taxon>Pseudonocardiaceae</taxon>
        <taxon>Goodfellowiella</taxon>
    </lineage>
</organism>
<gene>
    <name evidence="4" type="ORF">LX83_001852</name>
</gene>
<reference evidence="4" key="1">
    <citation type="submission" date="2022-06" db="EMBL/GenBank/DDBJ databases">
        <title>Genomic Encyclopedia of Archaeal and Bacterial Type Strains, Phase II (KMG-II): from individual species to whole genera.</title>
        <authorList>
            <person name="Goeker M."/>
        </authorList>
    </citation>
    <scope>NUCLEOTIDE SEQUENCE</scope>
    <source>
        <strain evidence="4">DSM 43935</strain>
    </source>
</reference>
<evidence type="ECO:0000259" key="2">
    <source>
        <dbReference type="Pfam" id="PF13556"/>
    </source>
</evidence>